<dbReference type="Gene3D" id="1.10.510.10">
    <property type="entry name" value="Transferase(Phosphotransferase) domain 1"/>
    <property type="match status" value="1"/>
</dbReference>
<evidence type="ECO:0000256" key="1">
    <source>
        <dbReference type="ARBA" id="ARBA00022527"/>
    </source>
</evidence>
<dbReference type="EMBL" id="MPUH01000474">
    <property type="protein sequence ID" value="OMJ79375.1"/>
    <property type="molecule type" value="Genomic_DNA"/>
</dbReference>
<dbReference type="Pfam" id="PF00069">
    <property type="entry name" value="Pkinase"/>
    <property type="match status" value="1"/>
</dbReference>
<dbReference type="SUPFAM" id="SSF48403">
    <property type="entry name" value="Ankyrin repeat"/>
    <property type="match status" value="1"/>
</dbReference>
<evidence type="ECO:0000256" key="2">
    <source>
        <dbReference type="ARBA" id="ARBA00022553"/>
    </source>
</evidence>
<protein>
    <recommendedName>
        <fullName evidence="13">Protein kinase domain-containing protein</fullName>
    </recommendedName>
</protein>
<keyword evidence="5" id="KW-0418">Kinase</keyword>
<dbReference type="PROSITE" id="PS50088">
    <property type="entry name" value="ANK_REPEAT"/>
    <property type="match status" value="3"/>
</dbReference>
<evidence type="ECO:0000313" key="12">
    <source>
        <dbReference type="Proteomes" id="UP000187209"/>
    </source>
</evidence>
<dbReference type="InterPro" id="IPR011009">
    <property type="entry name" value="Kinase-like_dom_sf"/>
</dbReference>
<dbReference type="PROSITE" id="PS50011">
    <property type="entry name" value="PROTEIN_KINASE_DOM"/>
    <property type="match status" value="1"/>
</dbReference>
<keyword evidence="1" id="KW-0723">Serine/threonine-protein kinase</keyword>
<feature type="repeat" description="ANK" evidence="7">
    <location>
        <begin position="191"/>
        <end position="223"/>
    </location>
</feature>
<organism evidence="11 12">
    <name type="scientific">Stentor coeruleus</name>
    <dbReference type="NCBI Taxonomy" id="5963"/>
    <lineage>
        <taxon>Eukaryota</taxon>
        <taxon>Sar</taxon>
        <taxon>Alveolata</taxon>
        <taxon>Ciliophora</taxon>
        <taxon>Postciliodesmatophora</taxon>
        <taxon>Heterotrichea</taxon>
        <taxon>Heterotrichida</taxon>
        <taxon>Stentoridae</taxon>
        <taxon>Stentor</taxon>
    </lineage>
</organism>
<keyword evidence="12" id="KW-1185">Reference proteome</keyword>
<dbReference type="FunFam" id="3.30.200.20:FF:000042">
    <property type="entry name" value="Aurora kinase A"/>
    <property type="match status" value="1"/>
</dbReference>
<proteinExistence type="predicted"/>
<evidence type="ECO:0000256" key="6">
    <source>
        <dbReference type="ARBA" id="ARBA00022840"/>
    </source>
</evidence>
<feature type="binding site" evidence="8">
    <location>
        <position position="314"/>
    </location>
    <ligand>
        <name>ATP</name>
        <dbReference type="ChEBI" id="CHEBI:30616"/>
    </ligand>
</feature>
<dbReference type="Pfam" id="PF12796">
    <property type="entry name" value="Ank_2"/>
    <property type="match status" value="2"/>
</dbReference>
<evidence type="ECO:0000313" key="11">
    <source>
        <dbReference type="EMBL" id="OMJ79375.1"/>
    </source>
</evidence>
<evidence type="ECO:0000256" key="3">
    <source>
        <dbReference type="ARBA" id="ARBA00022679"/>
    </source>
</evidence>
<gene>
    <name evidence="11" type="ORF">SteCoe_20621</name>
</gene>
<dbReference type="PROSITE" id="PS00107">
    <property type="entry name" value="PROTEIN_KINASE_ATP"/>
    <property type="match status" value="1"/>
</dbReference>
<keyword evidence="7" id="KW-0040">ANK repeat</keyword>
<name>A0A1R2BS21_9CILI</name>
<dbReference type="InterPro" id="IPR000719">
    <property type="entry name" value="Prot_kinase_dom"/>
</dbReference>
<dbReference type="InterPro" id="IPR008271">
    <property type="entry name" value="Ser/Thr_kinase_AS"/>
</dbReference>
<evidence type="ECO:0000259" key="9">
    <source>
        <dbReference type="PROSITE" id="PS50011"/>
    </source>
</evidence>
<evidence type="ECO:0000256" key="5">
    <source>
        <dbReference type="ARBA" id="ARBA00022777"/>
    </source>
</evidence>
<evidence type="ECO:0000256" key="7">
    <source>
        <dbReference type="PROSITE-ProRule" id="PRU00023"/>
    </source>
</evidence>
<dbReference type="InterPro" id="IPR002110">
    <property type="entry name" value="Ankyrin_rpt"/>
</dbReference>
<dbReference type="Gene3D" id="1.25.40.20">
    <property type="entry name" value="Ankyrin repeat-containing domain"/>
    <property type="match status" value="1"/>
</dbReference>
<dbReference type="SUPFAM" id="SSF56112">
    <property type="entry name" value="Protein kinase-like (PK-like)"/>
    <property type="match status" value="1"/>
</dbReference>
<dbReference type="SMART" id="SM00248">
    <property type="entry name" value="ANK"/>
    <property type="match status" value="4"/>
</dbReference>
<dbReference type="PANTHER" id="PTHR24351">
    <property type="entry name" value="RIBOSOMAL PROTEIN S6 KINASE"/>
    <property type="match status" value="1"/>
</dbReference>
<dbReference type="FunFam" id="1.10.510.10:FF:000210">
    <property type="entry name" value="Non-specific serine/threonine protein kinase"/>
    <property type="match status" value="1"/>
</dbReference>
<accession>A0A1R2BS21</accession>
<evidence type="ECO:0000256" key="4">
    <source>
        <dbReference type="ARBA" id="ARBA00022741"/>
    </source>
</evidence>
<dbReference type="OrthoDB" id="430364at2759"/>
<keyword evidence="2" id="KW-0597">Phosphoprotein</keyword>
<feature type="domain" description="Protein kinase" evidence="9">
    <location>
        <begin position="285"/>
        <end position="541"/>
    </location>
</feature>
<dbReference type="GO" id="GO:0005524">
    <property type="term" value="F:ATP binding"/>
    <property type="evidence" value="ECO:0007669"/>
    <property type="project" value="UniProtKB-UniRule"/>
</dbReference>
<feature type="repeat" description="ANK" evidence="7">
    <location>
        <begin position="158"/>
        <end position="190"/>
    </location>
</feature>
<reference evidence="11 12" key="1">
    <citation type="submission" date="2016-11" db="EMBL/GenBank/DDBJ databases">
        <title>The macronuclear genome of Stentor coeruleus: a giant cell with tiny introns.</title>
        <authorList>
            <person name="Slabodnick M."/>
            <person name="Ruby J.G."/>
            <person name="Reiff S.B."/>
            <person name="Swart E.C."/>
            <person name="Gosai S."/>
            <person name="Prabakaran S."/>
            <person name="Witkowska E."/>
            <person name="Larue G.E."/>
            <person name="Fisher S."/>
            <person name="Freeman R.M."/>
            <person name="Gunawardena J."/>
            <person name="Chu W."/>
            <person name="Stover N.A."/>
            <person name="Gregory B.D."/>
            <person name="Nowacki M."/>
            <person name="Derisi J."/>
            <person name="Roy S.W."/>
            <person name="Marshall W.F."/>
            <person name="Sood P."/>
        </authorList>
    </citation>
    <scope>NUCLEOTIDE SEQUENCE [LARGE SCALE GENOMIC DNA]</scope>
    <source>
        <strain evidence="11">WM001</strain>
    </source>
</reference>
<dbReference type="InterPro" id="IPR017441">
    <property type="entry name" value="Protein_kinase_ATP_BS"/>
</dbReference>
<dbReference type="PROSITE" id="PS51285">
    <property type="entry name" value="AGC_KINASE_CTER"/>
    <property type="match status" value="1"/>
</dbReference>
<evidence type="ECO:0008006" key="13">
    <source>
        <dbReference type="Google" id="ProtNLM"/>
    </source>
</evidence>
<dbReference type="Gene3D" id="3.30.200.20">
    <property type="entry name" value="Phosphorylase Kinase, domain 1"/>
    <property type="match status" value="1"/>
</dbReference>
<dbReference type="AlphaFoldDB" id="A0A1R2BS21"/>
<dbReference type="Proteomes" id="UP000187209">
    <property type="component" value="Unassembled WGS sequence"/>
</dbReference>
<sequence length="593" mass="67054">MEPYGHKAYHFNIRSELPKVLTVKSLDEEETKYSIKTESIIANDFDSTDFQDSLIDSMSESCESHFIQKVPVMSCAPTKLKGENFSSALWNAAQSNNADLCRSILEKFQNGEQSADVNYKGADENTALHLSAAEGYLKVCQNLIDYGENTHINARNTRMESPFHLSCSNGHLKISQLLVRSGADINAIDIDGNTPLHRASLNGHSNVIVWLLTRGPNLTIKNMQNHTAEEVSTNAISTYYQKYLKRTISLPGPSISPSLKNQAKKYRIQDLSRVKEDGKISCHDFIGICELGHGSFGDVYLVVKHNTGKLYAMKVLRKDRIIERNLIKYALTERNVLTYIKHPFIVSLNFAFQTLSKLFLILDYCAGGDLSSHLMKEKKFPESRAKIYICEIALALEELHKNDIIYRDLKPDNIVLDKDGHALLTDFGLSKEGILDNYAAKSFCGSLAYLAPEMIERNGHGKAVDWYLLGVVFYEMVVGIPPYFSMNKDELINNIQRGKMKTPGHLSIEARELIKDLTQRDPSKRLGAMRDAEEVKQHVFFRGVDWDAVLRKELKPPIPKINDVPNTRIPSEKLYGEISNVDERVNNWTFIAE</sequence>
<evidence type="ECO:0000259" key="10">
    <source>
        <dbReference type="PROSITE" id="PS51285"/>
    </source>
</evidence>
<dbReference type="InterPro" id="IPR045270">
    <property type="entry name" value="STKc_AGC"/>
</dbReference>
<keyword evidence="3" id="KW-0808">Transferase</keyword>
<dbReference type="CDD" id="cd05123">
    <property type="entry name" value="STKc_AGC"/>
    <property type="match status" value="1"/>
</dbReference>
<feature type="domain" description="AGC-kinase C-terminal" evidence="10">
    <location>
        <begin position="542"/>
        <end position="593"/>
    </location>
</feature>
<dbReference type="GO" id="GO:0004674">
    <property type="term" value="F:protein serine/threonine kinase activity"/>
    <property type="evidence" value="ECO:0007669"/>
    <property type="project" value="UniProtKB-KW"/>
</dbReference>
<dbReference type="PROSITE" id="PS00108">
    <property type="entry name" value="PROTEIN_KINASE_ST"/>
    <property type="match status" value="1"/>
</dbReference>
<dbReference type="InterPro" id="IPR000961">
    <property type="entry name" value="AGC-kinase_C"/>
</dbReference>
<keyword evidence="4 8" id="KW-0547">Nucleotide-binding</keyword>
<dbReference type="PROSITE" id="PS50297">
    <property type="entry name" value="ANK_REP_REGION"/>
    <property type="match status" value="2"/>
</dbReference>
<dbReference type="InterPro" id="IPR036770">
    <property type="entry name" value="Ankyrin_rpt-contain_sf"/>
</dbReference>
<keyword evidence="6 8" id="KW-0067">ATP-binding</keyword>
<feature type="repeat" description="ANK" evidence="7">
    <location>
        <begin position="123"/>
        <end position="155"/>
    </location>
</feature>
<comment type="caution">
    <text evidence="11">The sequence shown here is derived from an EMBL/GenBank/DDBJ whole genome shotgun (WGS) entry which is preliminary data.</text>
</comment>
<dbReference type="SMART" id="SM00220">
    <property type="entry name" value="S_TKc"/>
    <property type="match status" value="1"/>
</dbReference>
<evidence type="ECO:0000256" key="8">
    <source>
        <dbReference type="PROSITE-ProRule" id="PRU10141"/>
    </source>
</evidence>